<dbReference type="EMBL" id="BPLR01018422">
    <property type="protein sequence ID" value="GIY99465.1"/>
    <property type="molecule type" value="Genomic_DNA"/>
</dbReference>
<evidence type="ECO:0000313" key="2">
    <source>
        <dbReference type="Proteomes" id="UP001054945"/>
    </source>
</evidence>
<name>A0AAV4Y0F5_CAEEX</name>
<proteinExistence type="predicted"/>
<keyword evidence="2" id="KW-1185">Reference proteome</keyword>
<evidence type="ECO:0000313" key="1">
    <source>
        <dbReference type="EMBL" id="GIY99465.1"/>
    </source>
</evidence>
<protein>
    <submittedName>
        <fullName evidence="1">Uncharacterized protein</fullName>
    </submittedName>
</protein>
<gene>
    <name evidence="1" type="ORF">CEXT_372051</name>
</gene>
<dbReference type="Proteomes" id="UP001054945">
    <property type="component" value="Unassembled WGS sequence"/>
</dbReference>
<organism evidence="1 2">
    <name type="scientific">Caerostris extrusa</name>
    <name type="common">Bark spider</name>
    <name type="synonym">Caerostris bankana</name>
    <dbReference type="NCBI Taxonomy" id="172846"/>
    <lineage>
        <taxon>Eukaryota</taxon>
        <taxon>Metazoa</taxon>
        <taxon>Ecdysozoa</taxon>
        <taxon>Arthropoda</taxon>
        <taxon>Chelicerata</taxon>
        <taxon>Arachnida</taxon>
        <taxon>Araneae</taxon>
        <taxon>Araneomorphae</taxon>
        <taxon>Entelegynae</taxon>
        <taxon>Araneoidea</taxon>
        <taxon>Araneidae</taxon>
        <taxon>Caerostris</taxon>
    </lineage>
</organism>
<accession>A0AAV4Y0F5</accession>
<comment type="caution">
    <text evidence="1">The sequence shown here is derived from an EMBL/GenBank/DDBJ whole genome shotgun (WGS) entry which is preliminary data.</text>
</comment>
<dbReference type="AlphaFoldDB" id="A0AAV4Y0F5"/>
<reference evidence="1 2" key="1">
    <citation type="submission" date="2021-06" db="EMBL/GenBank/DDBJ databases">
        <title>Caerostris extrusa draft genome.</title>
        <authorList>
            <person name="Kono N."/>
            <person name="Arakawa K."/>
        </authorList>
    </citation>
    <scope>NUCLEOTIDE SEQUENCE [LARGE SCALE GENOMIC DNA]</scope>
</reference>
<sequence length="88" mass="9836">MLILLRTSINSVTCRSSLLFYPGIISHGEGLFIREVRANLDLAVGGTVVASPSQCLFKKIIFVINGMQQLNLDWGYSVKFHRPYGISY</sequence>